<feature type="DNA-binding region" description="H-T-H motif" evidence="4">
    <location>
        <begin position="29"/>
        <end position="48"/>
    </location>
</feature>
<dbReference type="PROSITE" id="PS50977">
    <property type="entry name" value="HTH_TETR_2"/>
    <property type="match status" value="1"/>
</dbReference>
<feature type="domain" description="HTH tetR-type" evidence="5">
    <location>
        <begin position="6"/>
        <end position="66"/>
    </location>
</feature>
<keyword evidence="2 4" id="KW-0238">DNA-binding</keyword>
<evidence type="ECO:0000313" key="6">
    <source>
        <dbReference type="EMBL" id="PZD93167.1"/>
    </source>
</evidence>
<dbReference type="SUPFAM" id="SSF46689">
    <property type="entry name" value="Homeodomain-like"/>
    <property type="match status" value="1"/>
</dbReference>
<dbReference type="Pfam" id="PF00440">
    <property type="entry name" value="TetR_N"/>
    <property type="match status" value="1"/>
</dbReference>
<dbReference type="PANTHER" id="PTHR30055">
    <property type="entry name" value="HTH-TYPE TRANSCRIPTIONAL REGULATOR RUTR"/>
    <property type="match status" value="1"/>
</dbReference>
<evidence type="ECO:0000256" key="4">
    <source>
        <dbReference type="PROSITE-ProRule" id="PRU00335"/>
    </source>
</evidence>
<keyword evidence="7" id="KW-1185">Reference proteome</keyword>
<dbReference type="RefSeq" id="WP_111149483.1">
    <property type="nucleotide sequence ID" value="NZ_QKRB01000058.1"/>
</dbReference>
<dbReference type="EMBL" id="QKRB01000058">
    <property type="protein sequence ID" value="PZD93167.1"/>
    <property type="molecule type" value="Genomic_DNA"/>
</dbReference>
<dbReference type="InterPro" id="IPR025996">
    <property type="entry name" value="MT1864/Rv1816-like_C"/>
</dbReference>
<keyword evidence="1" id="KW-0805">Transcription regulation</keyword>
<proteinExistence type="predicted"/>
<evidence type="ECO:0000256" key="2">
    <source>
        <dbReference type="ARBA" id="ARBA00023125"/>
    </source>
</evidence>
<dbReference type="Gene3D" id="1.10.357.10">
    <property type="entry name" value="Tetracycline Repressor, domain 2"/>
    <property type="match status" value="1"/>
</dbReference>
<evidence type="ECO:0000259" key="5">
    <source>
        <dbReference type="PROSITE" id="PS50977"/>
    </source>
</evidence>
<dbReference type="Proteomes" id="UP000249522">
    <property type="component" value="Unassembled WGS sequence"/>
</dbReference>
<keyword evidence="3" id="KW-0804">Transcription</keyword>
<evidence type="ECO:0000256" key="3">
    <source>
        <dbReference type="ARBA" id="ARBA00023163"/>
    </source>
</evidence>
<dbReference type="InterPro" id="IPR036271">
    <property type="entry name" value="Tet_transcr_reg_TetR-rel_C_sf"/>
</dbReference>
<reference evidence="6 7" key="1">
    <citation type="submission" date="2018-06" db="EMBL/GenBank/DDBJ databases">
        <title>Paenibacillus imtechensis sp. nov.</title>
        <authorList>
            <person name="Pinnaka A.K."/>
            <person name="Singh H."/>
            <person name="Kaur M."/>
        </authorList>
    </citation>
    <scope>NUCLEOTIDE SEQUENCE [LARGE SCALE GENOMIC DNA]</scope>
    <source>
        <strain evidence="6 7">SMB1</strain>
    </source>
</reference>
<dbReference type="InterPro" id="IPR001647">
    <property type="entry name" value="HTH_TetR"/>
</dbReference>
<dbReference type="InterPro" id="IPR009057">
    <property type="entry name" value="Homeodomain-like_sf"/>
</dbReference>
<dbReference type="SUPFAM" id="SSF48498">
    <property type="entry name" value="Tetracyclin repressor-like, C-terminal domain"/>
    <property type="match status" value="1"/>
</dbReference>
<dbReference type="GO" id="GO:0000976">
    <property type="term" value="F:transcription cis-regulatory region binding"/>
    <property type="evidence" value="ECO:0007669"/>
    <property type="project" value="TreeGrafter"/>
</dbReference>
<dbReference type="PANTHER" id="PTHR30055:SF239">
    <property type="entry name" value="TRANSCRIPTIONAL REGULATORY PROTEIN"/>
    <property type="match status" value="1"/>
</dbReference>
<dbReference type="OrthoDB" id="71867at2"/>
<evidence type="ECO:0000313" key="7">
    <source>
        <dbReference type="Proteomes" id="UP000249522"/>
    </source>
</evidence>
<sequence>MTPRIGMDKQIIVAAAVEIADAEGLESVTLARVAEKLGVRSPSLYNHINGLQELRMQLTLLALNRLQAAMADAAQGHAGEEGLRRVSRAYVSFARMQPGLYEAVLRSPDPAEQQVGEAASAIVKLVQEQMSCFGLEGDASLHAVRGFRSMLHGFAELERAGGFGLPLDLNKTLELMIEAFGRGLPVYKEALNG</sequence>
<evidence type="ECO:0000256" key="1">
    <source>
        <dbReference type="ARBA" id="ARBA00023015"/>
    </source>
</evidence>
<dbReference type="GO" id="GO:0003700">
    <property type="term" value="F:DNA-binding transcription factor activity"/>
    <property type="evidence" value="ECO:0007669"/>
    <property type="project" value="TreeGrafter"/>
</dbReference>
<accession>A0A2W1LP30</accession>
<comment type="caution">
    <text evidence="6">The sequence shown here is derived from an EMBL/GenBank/DDBJ whole genome shotgun (WGS) entry which is preliminary data.</text>
</comment>
<organism evidence="6 7">
    <name type="scientific">Paenibacillus sambharensis</name>
    <dbReference type="NCBI Taxonomy" id="1803190"/>
    <lineage>
        <taxon>Bacteria</taxon>
        <taxon>Bacillati</taxon>
        <taxon>Bacillota</taxon>
        <taxon>Bacilli</taxon>
        <taxon>Bacillales</taxon>
        <taxon>Paenibacillaceae</taxon>
        <taxon>Paenibacillus</taxon>
    </lineage>
</organism>
<dbReference type="AlphaFoldDB" id="A0A2W1LP30"/>
<dbReference type="Pfam" id="PF13305">
    <property type="entry name" value="TetR_C_33"/>
    <property type="match status" value="1"/>
</dbReference>
<dbReference type="InterPro" id="IPR050109">
    <property type="entry name" value="HTH-type_TetR-like_transc_reg"/>
</dbReference>
<protein>
    <submittedName>
        <fullName evidence="6">TetR family transcriptional regulator</fullName>
    </submittedName>
</protein>
<name>A0A2W1LP30_9BACL</name>
<gene>
    <name evidence="6" type="ORF">DNH61_24270</name>
</gene>
<dbReference type="Gene3D" id="1.10.10.60">
    <property type="entry name" value="Homeodomain-like"/>
    <property type="match status" value="1"/>
</dbReference>